<dbReference type="EMBL" id="DS547095">
    <property type="protein sequence ID" value="EDR11867.1"/>
    <property type="molecule type" value="Genomic_DNA"/>
</dbReference>
<evidence type="ECO:0000313" key="2">
    <source>
        <dbReference type="Proteomes" id="UP000001194"/>
    </source>
</evidence>
<protein>
    <submittedName>
        <fullName evidence="1">Predicted protein</fullName>
    </submittedName>
</protein>
<evidence type="ECO:0000313" key="1">
    <source>
        <dbReference type="EMBL" id="EDR11867.1"/>
    </source>
</evidence>
<dbReference type="GeneID" id="6073539"/>
<dbReference type="InParanoid" id="B0D0R7"/>
<keyword evidence="2" id="KW-1185">Reference proteome</keyword>
<dbReference type="OrthoDB" id="10432925at2759"/>
<proteinExistence type="predicted"/>
<accession>B0D0R7</accession>
<sequence length="55" mass="6727">MILFYFYLHHLEKMETCKVWKWYCNTSDAEVIPDPTTKPKPRKWHVVQWVSSLSQ</sequence>
<name>B0D0R7_LACBS</name>
<dbReference type="AlphaFoldDB" id="B0D0R7"/>
<dbReference type="HOGENOM" id="CLU_3032740_0_0_1"/>
<dbReference type="KEGG" id="lbc:LACBIDRAFT_313753"/>
<organism evidence="2">
    <name type="scientific">Laccaria bicolor (strain S238N-H82 / ATCC MYA-4686)</name>
    <name type="common">Bicoloured deceiver</name>
    <name type="synonym">Laccaria laccata var. bicolor</name>
    <dbReference type="NCBI Taxonomy" id="486041"/>
    <lineage>
        <taxon>Eukaryota</taxon>
        <taxon>Fungi</taxon>
        <taxon>Dikarya</taxon>
        <taxon>Basidiomycota</taxon>
        <taxon>Agaricomycotina</taxon>
        <taxon>Agaricomycetes</taxon>
        <taxon>Agaricomycetidae</taxon>
        <taxon>Agaricales</taxon>
        <taxon>Agaricineae</taxon>
        <taxon>Hydnangiaceae</taxon>
        <taxon>Laccaria</taxon>
    </lineage>
</organism>
<dbReference type="Proteomes" id="UP000001194">
    <property type="component" value="Unassembled WGS sequence"/>
</dbReference>
<dbReference type="RefSeq" id="XP_001877764.1">
    <property type="nucleotide sequence ID" value="XM_001877729.1"/>
</dbReference>
<reference evidence="1 2" key="1">
    <citation type="journal article" date="2008" name="Nature">
        <title>The genome of Laccaria bicolor provides insights into mycorrhizal symbiosis.</title>
        <authorList>
            <person name="Martin F."/>
            <person name="Aerts A."/>
            <person name="Ahren D."/>
            <person name="Brun A."/>
            <person name="Danchin E.G.J."/>
            <person name="Duchaussoy F."/>
            <person name="Gibon J."/>
            <person name="Kohler A."/>
            <person name="Lindquist E."/>
            <person name="Pereda V."/>
            <person name="Salamov A."/>
            <person name="Shapiro H.J."/>
            <person name="Wuyts J."/>
            <person name="Blaudez D."/>
            <person name="Buee M."/>
            <person name="Brokstein P."/>
            <person name="Canbaeck B."/>
            <person name="Cohen D."/>
            <person name="Courty P.E."/>
            <person name="Coutinho P.M."/>
            <person name="Delaruelle C."/>
            <person name="Detter J.C."/>
            <person name="Deveau A."/>
            <person name="DiFazio S."/>
            <person name="Duplessis S."/>
            <person name="Fraissinet-Tachet L."/>
            <person name="Lucic E."/>
            <person name="Frey-Klett P."/>
            <person name="Fourrey C."/>
            <person name="Feussner I."/>
            <person name="Gay G."/>
            <person name="Grimwood J."/>
            <person name="Hoegger P.J."/>
            <person name="Jain P."/>
            <person name="Kilaru S."/>
            <person name="Labbe J."/>
            <person name="Lin Y.C."/>
            <person name="Legue V."/>
            <person name="Le Tacon F."/>
            <person name="Marmeisse R."/>
            <person name="Melayah D."/>
            <person name="Montanini B."/>
            <person name="Muratet M."/>
            <person name="Nehls U."/>
            <person name="Niculita-Hirzel H."/>
            <person name="Oudot-Le Secq M.P."/>
            <person name="Peter M."/>
            <person name="Quesneville H."/>
            <person name="Rajashekar B."/>
            <person name="Reich M."/>
            <person name="Rouhier N."/>
            <person name="Schmutz J."/>
            <person name="Yin T."/>
            <person name="Chalot M."/>
            <person name="Henrissat B."/>
            <person name="Kuees U."/>
            <person name="Lucas S."/>
            <person name="Van de Peer Y."/>
            <person name="Podila G.K."/>
            <person name="Polle A."/>
            <person name="Pukkila P.J."/>
            <person name="Richardson P.M."/>
            <person name="Rouze P."/>
            <person name="Sanders I.R."/>
            <person name="Stajich J.E."/>
            <person name="Tunlid A."/>
            <person name="Tuskan G."/>
            <person name="Grigoriev I.V."/>
        </authorList>
    </citation>
    <scope>NUCLEOTIDE SEQUENCE [LARGE SCALE GENOMIC DNA]</scope>
    <source>
        <strain evidence="2">S238N-H82 / ATCC MYA-4686</strain>
    </source>
</reference>
<gene>
    <name evidence="1" type="ORF">LACBIDRAFT_313753</name>
</gene>